<accession>A0ABV3FL50</accession>
<reference evidence="4 5" key="1">
    <citation type="submission" date="2024-06" db="EMBL/GenBank/DDBJ databases">
        <title>The Natural Products Discovery Center: Release of the First 8490 Sequenced Strains for Exploring Actinobacteria Biosynthetic Diversity.</title>
        <authorList>
            <person name="Kalkreuter E."/>
            <person name="Kautsar S.A."/>
            <person name="Yang D."/>
            <person name="Bader C.D."/>
            <person name="Teijaro C.N."/>
            <person name="Fluegel L."/>
            <person name="Davis C.M."/>
            <person name="Simpson J.R."/>
            <person name="Lauterbach L."/>
            <person name="Steele A.D."/>
            <person name="Gui C."/>
            <person name="Meng S."/>
            <person name="Li G."/>
            <person name="Viehrig K."/>
            <person name="Ye F."/>
            <person name="Su P."/>
            <person name="Kiefer A.F."/>
            <person name="Nichols A."/>
            <person name="Cepeda A.J."/>
            <person name="Yan W."/>
            <person name="Fan B."/>
            <person name="Jiang Y."/>
            <person name="Adhikari A."/>
            <person name="Zheng C.-J."/>
            <person name="Schuster L."/>
            <person name="Cowan T.M."/>
            <person name="Smanski M.J."/>
            <person name="Chevrette M.G."/>
            <person name="De Carvalho L.P.S."/>
            <person name="Shen B."/>
        </authorList>
    </citation>
    <scope>NUCLEOTIDE SEQUENCE [LARGE SCALE GENOMIC DNA]</scope>
    <source>
        <strain evidence="4 5">NPDC050403</strain>
    </source>
</reference>
<dbReference type="InterPro" id="IPR050288">
    <property type="entry name" value="Cellulose_deg_GH3"/>
</dbReference>
<protein>
    <submittedName>
        <fullName evidence="4">Glycoside hydrolase family 3 C-terminal domain-containing protein</fullName>
    </submittedName>
</protein>
<dbReference type="InterPro" id="IPR001764">
    <property type="entry name" value="Glyco_hydro_3_N"/>
</dbReference>
<evidence type="ECO:0000313" key="4">
    <source>
        <dbReference type="EMBL" id="MEV0706139.1"/>
    </source>
</evidence>
<dbReference type="Proteomes" id="UP001551695">
    <property type="component" value="Unassembled WGS sequence"/>
</dbReference>
<gene>
    <name evidence="4" type="ORF">AB0I48_01090</name>
</gene>
<dbReference type="Pfam" id="PF14310">
    <property type="entry name" value="Fn3-like"/>
    <property type="match status" value="1"/>
</dbReference>
<sequence>MSELTDDTLHALVGKLDLAQKVRLLTGADIWSTPEEPAIGLRSMTLSDGPSGVRGPVWDERDPSLNLPSATALAATWDLEMARAYGATSAAEARRKGVDIVLGPTINLQRSPLGGRHFEAFSEDPLLTGQLAAAYVRAVQEHGIAATPKHYVANDFETDRYTADVEVGDRALRELYLAPFEAAVRAGAWLVMSAYNAVRGVTMTENRLLTAPLRTEWKFDGVVVSDWTAVRSTVASANADQDLVMPGPEGPWGEELVAAVRAGTVQEAAVDAKVARLLRLAARVGALDMTDRDAPVAADGVGRSRVSHTPDTGLRVAREVAAAGMVLVRNEGELPWPSAGPGTIAVIGEAGSWPRTQGGGSATVVPDEVIGPVQGLRTALPDATIVAHPGVPVQTGIHPLPLTVMTDPYTGEPGLRARFLDGDGAELLSEHRGAGQLVYLGTVPKGAVTLELTTEYLAGPDDPETVLLGVAGIGATRMEIDGAPALDTVLTGSGEALGAALFTPGVATVPVSTDVAHVVRVRQQLEAGAAMPGLVAITLGTAGGTANPAKSIAEAVALARASDVAVVVVGTGSRTESEGFDRTTLALPGAQDELVRAVAAANPRTVVVVNSGGPVLLPWRDDVAAVLLAWFGGQQLGHALADVLLGHREPGGRLPTTWPAAESDVPVLSTTPVRGVLRYDEGIHIGYRAWLKAGARPAYPFGHGLGYTSWALTDLVVADPTVNGSVDIEVTVHNTGARAGKQVVQVYLSRAESDVDRPVRWLAGFTPVEVEAGRSVRIRIPLSPRTFAHWDENWHIEPGVFTVHVGTSSTDLPLSADTAALAAV</sequence>
<dbReference type="PANTHER" id="PTHR42715">
    <property type="entry name" value="BETA-GLUCOSIDASE"/>
    <property type="match status" value="1"/>
</dbReference>
<evidence type="ECO:0000256" key="1">
    <source>
        <dbReference type="ARBA" id="ARBA00005336"/>
    </source>
</evidence>
<dbReference type="Pfam" id="PF00933">
    <property type="entry name" value="Glyco_hydro_3"/>
    <property type="match status" value="1"/>
</dbReference>
<comment type="similarity">
    <text evidence="1">Belongs to the glycosyl hydrolase 3 family.</text>
</comment>
<dbReference type="EMBL" id="JBFAKC010000001">
    <property type="protein sequence ID" value="MEV0706139.1"/>
    <property type="molecule type" value="Genomic_DNA"/>
</dbReference>
<dbReference type="SMART" id="SM01217">
    <property type="entry name" value="Fn3_like"/>
    <property type="match status" value="1"/>
</dbReference>
<evidence type="ECO:0000256" key="2">
    <source>
        <dbReference type="ARBA" id="ARBA00022801"/>
    </source>
</evidence>
<feature type="domain" description="Fibronectin type III-like" evidence="3">
    <location>
        <begin position="742"/>
        <end position="809"/>
    </location>
</feature>
<dbReference type="Gene3D" id="2.60.40.10">
    <property type="entry name" value="Immunoglobulins"/>
    <property type="match status" value="1"/>
</dbReference>
<dbReference type="InterPro" id="IPR002772">
    <property type="entry name" value="Glyco_hydro_3_C"/>
</dbReference>
<evidence type="ECO:0000259" key="3">
    <source>
        <dbReference type="SMART" id="SM01217"/>
    </source>
</evidence>
<dbReference type="PRINTS" id="PR00133">
    <property type="entry name" value="GLHYDRLASE3"/>
</dbReference>
<organism evidence="4 5">
    <name type="scientific">Nocardia aurea</name>
    <dbReference type="NCBI Taxonomy" id="2144174"/>
    <lineage>
        <taxon>Bacteria</taxon>
        <taxon>Bacillati</taxon>
        <taxon>Actinomycetota</taxon>
        <taxon>Actinomycetes</taxon>
        <taxon>Mycobacteriales</taxon>
        <taxon>Nocardiaceae</taxon>
        <taxon>Nocardia</taxon>
    </lineage>
</organism>
<proteinExistence type="inferred from homology"/>
<dbReference type="InterPro" id="IPR036881">
    <property type="entry name" value="Glyco_hydro_3_C_sf"/>
</dbReference>
<dbReference type="Gene3D" id="3.40.50.1700">
    <property type="entry name" value="Glycoside hydrolase family 3 C-terminal domain"/>
    <property type="match status" value="1"/>
</dbReference>
<dbReference type="PANTHER" id="PTHR42715:SF10">
    <property type="entry name" value="BETA-GLUCOSIDASE"/>
    <property type="match status" value="1"/>
</dbReference>
<keyword evidence="5" id="KW-1185">Reference proteome</keyword>
<dbReference type="InterPro" id="IPR026891">
    <property type="entry name" value="Fn3-like"/>
</dbReference>
<name>A0ABV3FL50_9NOCA</name>
<dbReference type="GO" id="GO:0016787">
    <property type="term" value="F:hydrolase activity"/>
    <property type="evidence" value="ECO:0007669"/>
    <property type="project" value="UniProtKB-KW"/>
</dbReference>
<evidence type="ECO:0000313" key="5">
    <source>
        <dbReference type="Proteomes" id="UP001551695"/>
    </source>
</evidence>
<dbReference type="RefSeq" id="WP_357779204.1">
    <property type="nucleotide sequence ID" value="NZ_JBFAKC010000001.1"/>
</dbReference>
<dbReference type="Pfam" id="PF01915">
    <property type="entry name" value="Glyco_hydro_3_C"/>
    <property type="match status" value="1"/>
</dbReference>
<comment type="caution">
    <text evidence="4">The sequence shown here is derived from an EMBL/GenBank/DDBJ whole genome shotgun (WGS) entry which is preliminary data.</text>
</comment>
<dbReference type="InterPro" id="IPR013783">
    <property type="entry name" value="Ig-like_fold"/>
</dbReference>
<dbReference type="SUPFAM" id="SSF52279">
    <property type="entry name" value="Beta-D-glucan exohydrolase, C-terminal domain"/>
    <property type="match status" value="1"/>
</dbReference>
<dbReference type="Gene3D" id="3.20.20.300">
    <property type="entry name" value="Glycoside hydrolase, family 3, N-terminal domain"/>
    <property type="match status" value="1"/>
</dbReference>
<dbReference type="InterPro" id="IPR036962">
    <property type="entry name" value="Glyco_hydro_3_N_sf"/>
</dbReference>
<dbReference type="Gene3D" id="2.60.120.260">
    <property type="entry name" value="Galactose-binding domain-like"/>
    <property type="match status" value="1"/>
</dbReference>
<dbReference type="InterPro" id="IPR017853">
    <property type="entry name" value="GH"/>
</dbReference>
<dbReference type="SUPFAM" id="SSF51445">
    <property type="entry name" value="(Trans)glycosidases"/>
    <property type="match status" value="1"/>
</dbReference>
<keyword evidence="2 4" id="KW-0378">Hydrolase</keyword>